<dbReference type="GO" id="GO:0033735">
    <property type="term" value="F:aspartate dehydrogenase [NAD(P)+] activity"/>
    <property type="evidence" value="ECO:0007669"/>
    <property type="project" value="UniProtKB-EC"/>
</dbReference>
<dbReference type="NCBIfam" id="NF009828">
    <property type="entry name" value="PRK13303.1-3"/>
    <property type="match status" value="1"/>
</dbReference>
<evidence type="ECO:0000256" key="3">
    <source>
        <dbReference type="ARBA" id="ARBA00023002"/>
    </source>
</evidence>
<keyword evidence="4 5" id="KW-0520">NAD</keyword>
<dbReference type="Pfam" id="PF01958">
    <property type="entry name" value="Asp_DH_C"/>
    <property type="match status" value="1"/>
</dbReference>
<keyword evidence="9" id="KW-1185">Reference proteome</keyword>
<feature type="binding site" evidence="5">
    <location>
        <position position="129"/>
    </location>
    <ligand>
        <name>NAD(+)</name>
        <dbReference type="ChEBI" id="CHEBI:57540"/>
    </ligand>
</feature>
<comment type="caution">
    <text evidence="8">The sequence shown here is derived from an EMBL/GenBank/DDBJ whole genome shotgun (WGS) entry which is preliminary data.</text>
</comment>
<dbReference type="HAMAP" id="MF_01265">
    <property type="entry name" value="NadX"/>
    <property type="match status" value="1"/>
</dbReference>
<comment type="similarity">
    <text evidence="5">Belongs to the L-aspartate dehydrogenase family.</text>
</comment>
<dbReference type="InterPro" id="IPR005106">
    <property type="entry name" value="Asp/hSer_DH_NAD-bd"/>
</dbReference>
<keyword evidence="3 5" id="KW-0560">Oxidoreductase</keyword>
<feature type="active site" evidence="5">
    <location>
        <position position="222"/>
    </location>
</feature>
<evidence type="ECO:0000256" key="2">
    <source>
        <dbReference type="ARBA" id="ARBA00022857"/>
    </source>
</evidence>
<dbReference type="PIRSF" id="PIRSF005227">
    <property type="entry name" value="Asp_dh_NAD_syn"/>
    <property type="match status" value="1"/>
</dbReference>
<dbReference type="PANTHER" id="PTHR31873:SF6">
    <property type="entry name" value="ASPARTATE DEHYDROGENASE DOMAIN-CONTAINING PROTEIN"/>
    <property type="match status" value="1"/>
</dbReference>
<keyword evidence="2 5" id="KW-0521">NADP</keyword>
<evidence type="ECO:0000256" key="1">
    <source>
        <dbReference type="ARBA" id="ARBA00022642"/>
    </source>
</evidence>
<protein>
    <recommendedName>
        <fullName evidence="5">L-aspartate dehydrogenase</fullName>
        <ecNumber evidence="5">1.4.1.21</ecNumber>
    </recommendedName>
</protein>
<dbReference type="InterPro" id="IPR011182">
    <property type="entry name" value="L-Asp_DH"/>
</dbReference>
<comment type="function">
    <text evidence="5">Specifically catalyzes the NAD or NADP-dependent dehydrogenation of L-aspartate to iminoaspartate.</text>
</comment>
<dbReference type="RefSeq" id="WP_217676163.1">
    <property type="nucleotide sequence ID" value="NZ_JAHRVA010000001.1"/>
</dbReference>
<evidence type="ECO:0000313" key="8">
    <source>
        <dbReference type="EMBL" id="MBV2142137.1"/>
    </source>
</evidence>
<dbReference type="GO" id="GO:0016639">
    <property type="term" value="F:oxidoreductase activity, acting on the CH-NH2 group of donors, NAD or NADP as acceptor"/>
    <property type="evidence" value="ECO:0007669"/>
    <property type="project" value="UniProtKB-UniRule"/>
</dbReference>
<dbReference type="GO" id="GO:0009435">
    <property type="term" value="P:NAD+ biosynthetic process"/>
    <property type="evidence" value="ECO:0007669"/>
    <property type="project" value="UniProtKB-UniRule"/>
</dbReference>
<evidence type="ECO:0000259" key="7">
    <source>
        <dbReference type="Pfam" id="PF03447"/>
    </source>
</evidence>
<feature type="binding site" evidence="5">
    <location>
        <position position="193"/>
    </location>
    <ligand>
        <name>NAD(+)</name>
        <dbReference type="ChEBI" id="CHEBI:57540"/>
    </ligand>
</feature>
<gene>
    <name evidence="5" type="primary">nadX</name>
    <name evidence="8" type="ORF">KUG47_01330</name>
</gene>
<evidence type="ECO:0000259" key="6">
    <source>
        <dbReference type="Pfam" id="PF01958"/>
    </source>
</evidence>
<dbReference type="GO" id="GO:0050661">
    <property type="term" value="F:NADP binding"/>
    <property type="evidence" value="ECO:0007669"/>
    <property type="project" value="UniProtKB-UniRule"/>
</dbReference>
<accession>A0A949USZ1</accession>
<comment type="catalytic activity">
    <reaction evidence="5">
        <text>L-aspartate + NADP(+) + H2O = oxaloacetate + NH4(+) + NADPH + H(+)</text>
        <dbReference type="Rhea" id="RHEA:11784"/>
        <dbReference type="ChEBI" id="CHEBI:15377"/>
        <dbReference type="ChEBI" id="CHEBI:15378"/>
        <dbReference type="ChEBI" id="CHEBI:16452"/>
        <dbReference type="ChEBI" id="CHEBI:28938"/>
        <dbReference type="ChEBI" id="CHEBI:29991"/>
        <dbReference type="ChEBI" id="CHEBI:57783"/>
        <dbReference type="ChEBI" id="CHEBI:58349"/>
        <dbReference type="EC" id="1.4.1.21"/>
    </reaction>
</comment>
<feature type="domain" description="Aspartate/homoserine dehydrogenase NAD-binding" evidence="7">
    <location>
        <begin position="19"/>
        <end position="125"/>
    </location>
</feature>
<comment type="catalytic activity">
    <reaction evidence="5">
        <text>L-aspartate + NAD(+) + H2O = oxaloacetate + NH4(+) + NADH + H(+)</text>
        <dbReference type="Rhea" id="RHEA:11788"/>
        <dbReference type="ChEBI" id="CHEBI:15377"/>
        <dbReference type="ChEBI" id="CHEBI:15378"/>
        <dbReference type="ChEBI" id="CHEBI:16452"/>
        <dbReference type="ChEBI" id="CHEBI:28938"/>
        <dbReference type="ChEBI" id="CHEBI:29991"/>
        <dbReference type="ChEBI" id="CHEBI:57540"/>
        <dbReference type="ChEBI" id="CHEBI:57945"/>
        <dbReference type="EC" id="1.4.1.21"/>
    </reaction>
</comment>
<dbReference type="Pfam" id="PF03447">
    <property type="entry name" value="NAD_binding_3"/>
    <property type="match status" value="1"/>
</dbReference>
<dbReference type="InterPro" id="IPR002811">
    <property type="entry name" value="Asp_DH"/>
</dbReference>
<evidence type="ECO:0000313" key="9">
    <source>
        <dbReference type="Proteomes" id="UP000752297"/>
    </source>
</evidence>
<name>A0A949USZ1_9HYPH</name>
<evidence type="ECO:0000256" key="5">
    <source>
        <dbReference type="HAMAP-Rule" id="MF_01265"/>
    </source>
</evidence>
<organism evidence="8 9">
    <name type="scientific">Falsochrobactrum tianjinense</name>
    <dbReference type="NCBI Taxonomy" id="2706015"/>
    <lineage>
        <taxon>Bacteria</taxon>
        <taxon>Pseudomonadati</taxon>
        <taxon>Pseudomonadota</taxon>
        <taxon>Alphaproteobacteria</taxon>
        <taxon>Hyphomicrobiales</taxon>
        <taxon>Brucellaceae</taxon>
        <taxon>Falsochrobactrum</taxon>
    </lineage>
</organism>
<dbReference type="InterPro" id="IPR020626">
    <property type="entry name" value="Asp_DH_prok"/>
</dbReference>
<comment type="pathway">
    <text evidence="5">Cofactor biosynthesis; NAD(+) biosynthesis; iminoaspartate from L-aspartate (dehydrogenase route): step 1/1.</text>
</comment>
<dbReference type="EMBL" id="JAHRVA010000001">
    <property type="protein sequence ID" value="MBV2142137.1"/>
    <property type="molecule type" value="Genomic_DNA"/>
</dbReference>
<dbReference type="Proteomes" id="UP000752297">
    <property type="component" value="Unassembled WGS sequence"/>
</dbReference>
<feature type="domain" description="Aspartate dehydrogenase" evidence="6">
    <location>
        <begin position="171"/>
        <end position="256"/>
    </location>
</feature>
<dbReference type="AlphaFoldDB" id="A0A949USZ1"/>
<proteinExistence type="inferred from homology"/>
<keyword evidence="1 5" id="KW-0662">Pyridine nucleotide biosynthesis</keyword>
<comment type="miscellaneous">
    <text evidence="5">The iminoaspartate product is unstable in aqueous solution and can decompose to oxaloacetate and ammonia.</text>
</comment>
<sequence length="270" mass="28800">MAPQLQQDFLRPFKVGLIGFGAIAREVLLNSQHAGIEWTVLTRSAAHADRAQQNIRFVHEISALIETRPCVVIEAAGQTALAEYGPALLGAGIPVIVASVGAFADEDLLMALTRACQKTDASLIIPSGAIGGLDYLSAISSLEDIRIRYTSRKPPAAWKAELEKRNLVCATKPVTLFEGSPAEAARLYPKNLNAALTLALTARPATLTVRVVVDPQAKGNTHEIEAESAAGTAFMRFENVPSPVNPKTSTITALSLASALRKFLHPKGMN</sequence>
<dbReference type="PANTHER" id="PTHR31873">
    <property type="entry name" value="L-ASPARTATE DEHYDROGENASE-RELATED"/>
    <property type="match status" value="1"/>
</dbReference>
<reference evidence="8 9" key="1">
    <citation type="submission" date="2021-06" db="EMBL/GenBank/DDBJ databases">
        <title>Falsochrobactrum tianjin sp.nov., a new petroleum-degrading bacteria isolated from oily soils.</title>
        <authorList>
            <person name="Chen G."/>
            <person name="Chen H."/>
            <person name="Tian J."/>
            <person name="Qing J."/>
            <person name="Zhong L."/>
            <person name="Ma W."/>
            <person name="Song Y."/>
            <person name="Cui X."/>
            <person name="Yan B."/>
        </authorList>
    </citation>
    <scope>NUCLEOTIDE SEQUENCE [LARGE SCALE GENOMIC DNA]</scope>
    <source>
        <strain evidence="8 9">TDYN1</strain>
    </source>
</reference>
<dbReference type="GO" id="GO:0051287">
    <property type="term" value="F:NAD binding"/>
    <property type="evidence" value="ECO:0007669"/>
    <property type="project" value="UniProtKB-UniRule"/>
</dbReference>
<dbReference type="EC" id="1.4.1.21" evidence="5"/>
<evidence type="ECO:0000256" key="4">
    <source>
        <dbReference type="ARBA" id="ARBA00023027"/>
    </source>
</evidence>